<dbReference type="GO" id="GO:0050660">
    <property type="term" value="F:flavin adenine dinucleotide binding"/>
    <property type="evidence" value="ECO:0007669"/>
    <property type="project" value="InterPro"/>
</dbReference>
<feature type="chain" id="PRO_5034508329" description="pyranose dehydrogenase (acceptor)" evidence="13">
    <location>
        <begin position="21"/>
        <end position="656"/>
    </location>
</feature>
<evidence type="ECO:0000256" key="12">
    <source>
        <dbReference type="ARBA" id="ARBA00034059"/>
    </source>
</evidence>
<evidence type="ECO:0000313" key="15">
    <source>
        <dbReference type="EMBL" id="KAF5314317.1"/>
    </source>
</evidence>
<comment type="catalytic activity">
    <reaction evidence="8">
        <text>pyranose + acceptor = pyranos-2-ulose + reduced acceptor.</text>
        <dbReference type="EC" id="1.1.99.29"/>
    </reaction>
</comment>
<protein>
    <recommendedName>
        <fullName evidence="5">pyranose dehydrogenase (acceptor)</fullName>
        <ecNumber evidence="5">1.1.99.29</ecNumber>
    </recommendedName>
</protein>
<dbReference type="Proteomes" id="UP000567179">
    <property type="component" value="Unassembled WGS sequence"/>
</dbReference>
<dbReference type="InterPro" id="IPR007867">
    <property type="entry name" value="GMC_OxRtase_C"/>
</dbReference>
<dbReference type="AlphaFoldDB" id="A0A8H5B253"/>
<comment type="catalytic activity">
    <reaction evidence="11">
        <text>a pyranoside + acceptor = a pyranosid-3-ulose + reduced acceptor.</text>
        <dbReference type="EC" id="1.1.99.29"/>
    </reaction>
</comment>
<evidence type="ECO:0000256" key="6">
    <source>
        <dbReference type="ARBA" id="ARBA00022525"/>
    </source>
</evidence>
<evidence type="ECO:0000256" key="11">
    <source>
        <dbReference type="ARBA" id="ARBA00034050"/>
    </source>
</evidence>
<comment type="subunit">
    <text evidence="4">Monomer.</text>
</comment>
<evidence type="ECO:0000313" key="16">
    <source>
        <dbReference type="Proteomes" id="UP000567179"/>
    </source>
</evidence>
<comment type="caution">
    <text evidence="15">The sequence shown here is derived from an EMBL/GenBank/DDBJ whole genome shotgun (WGS) entry which is preliminary data.</text>
</comment>
<dbReference type="PIRSF" id="PIRSF000137">
    <property type="entry name" value="Alcohol_oxidase"/>
    <property type="match status" value="1"/>
</dbReference>
<dbReference type="Pfam" id="PF00732">
    <property type="entry name" value="GMC_oxred_N"/>
    <property type="match status" value="1"/>
</dbReference>
<comment type="catalytic activity">
    <reaction evidence="12">
        <text>a pyranoside + acceptor = a pyranosid-3,4-diulose + reduced acceptor.</text>
        <dbReference type="EC" id="1.1.99.29"/>
    </reaction>
</comment>
<evidence type="ECO:0000259" key="14">
    <source>
        <dbReference type="PROSITE" id="PS00624"/>
    </source>
</evidence>
<comment type="function">
    <text evidence="7">Catalyzes the single-oxidation or sequential double oxidation reaction of carbohydrates primarily at carbon-2 and/or carbon-3 with the concomitant reduction of the flavin. The enzyme exhibits a broad sugar substrate specificity, oxidizing different aldopyranoses to the corresponding C-1, C-2, C-3 or C-1,2, C-2,3 and C-3,4 (di)dehydro sugars with substrate-specific regioselectivity. Accepts only a narrow range of electron acceptors such as substituted benzoquinones and complexed metal ions and reacts extremely slowly with O(2) as acceptor. May play a role in the natural recycling of plant matter by oxidizing all major monosaccharides in lignocellulose and by reducing quinone compounds or reactive radical species generated during lignin depolymerization.</text>
</comment>
<dbReference type="GO" id="GO:0005576">
    <property type="term" value="C:extracellular region"/>
    <property type="evidence" value="ECO:0007669"/>
    <property type="project" value="UniProtKB-SubCell"/>
</dbReference>
<comment type="cofactor">
    <cofactor evidence="1">
        <name>FAD</name>
        <dbReference type="ChEBI" id="CHEBI:57692"/>
    </cofactor>
</comment>
<dbReference type="PANTHER" id="PTHR11552:SF213">
    <property type="entry name" value="DEHYDROGENASE, PUTATIVE-RELATED"/>
    <property type="match status" value="1"/>
</dbReference>
<evidence type="ECO:0000256" key="7">
    <source>
        <dbReference type="ARBA" id="ARBA00024699"/>
    </source>
</evidence>
<dbReference type="OrthoDB" id="269227at2759"/>
<dbReference type="PROSITE" id="PS00624">
    <property type="entry name" value="GMC_OXRED_2"/>
    <property type="match status" value="1"/>
</dbReference>
<comment type="catalytic activity">
    <reaction evidence="10">
        <text>pyranose + acceptor = pyranos-3-ulose + reduced acceptor.</text>
        <dbReference type="EC" id="1.1.99.29"/>
    </reaction>
</comment>
<dbReference type="PANTHER" id="PTHR11552">
    <property type="entry name" value="GLUCOSE-METHANOL-CHOLINE GMC OXIDOREDUCTASE"/>
    <property type="match status" value="1"/>
</dbReference>
<organism evidence="15 16">
    <name type="scientific">Psilocybe cf. subviscida</name>
    <dbReference type="NCBI Taxonomy" id="2480587"/>
    <lineage>
        <taxon>Eukaryota</taxon>
        <taxon>Fungi</taxon>
        <taxon>Dikarya</taxon>
        <taxon>Basidiomycota</taxon>
        <taxon>Agaricomycotina</taxon>
        <taxon>Agaricomycetes</taxon>
        <taxon>Agaricomycetidae</taxon>
        <taxon>Agaricales</taxon>
        <taxon>Agaricineae</taxon>
        <taxon>Strophariaceae</taxon>
        <taxon>Psilocybe</taxon>
    </lineage>
</organism>
<evidence type="ECO:0000256" key="1">
    <source>
        <dbReference type="ARBA" id="ARBA00001974"/>
    </source>
</evidence>
<feature type="domain" description="Glucose-methanol-choline oxidoreductase N-terminal" evidence="14">
    <location>
        <begin position="362"/>
        <end position="376"/>
    </location>
</feature>
<dbReference type="InterPro" id="IPR012132">
    <property type="entry name" value="GMC_OxRdtase"/>
</dbReference>
<comment type="catalytic activity">
    <reaction evidence="9">
        <text>pyranose + acceptor = pyranos-2,3-diulose + reduced acceptor.</text>
        <dbReference type="EC" id="1.1.99.29"/>
    </reaction>
</comment>
<dbReference type="EC" id="1.1.99.29" evidence="5"/>
<comment type="subcellular location">
    <subcellularLocation>
        <location evidence="2">Secreted</location>
    </subcellularLocation>
</comment>
<dbReference type="InterPro" id="IPR000172">
    <property type="entry name" value="GMC_OxRdtase_N"/>
</dbReference>
<comment type="similarity">
    <text evidence="3">Belongs to the GMC oxidoreductase family.</text>
</comment>
<evidence type="ECO:0000256" key="2">
    <source>
        <dbReference type="ARBA" id="ARBA00004613"/>
    </source>
</evidence>
<keyword evidence="6" id="KW-0964">Secreted</keyword>
<dbReference type="SUPFAM" id="SSF54373">
    <property type="entry name" value="FAD-linked reductases, C-terminal domain"/>
    <property type="match status" value="1"/>
</dbReference>
<evidence type="ECO:0000256" key="13">
    <source>
        <dbReference type="SAM" id="SignalP"/>
    </source>
</evidence>
<dbReference type="EMBL" id="JAACJJ010000044">
    <property type="protein sequence ID" value="KAF5314317.1"/>
    <property type="molecule type" value="Genomic_DNA"/>
</dbReference>
<keyword evidence="16" id="KW-1185">Reference proteome</keyword>
<evidence type="ECO:0000256" key="9">
    <source>
        <dbReference type="ARBA" id="ARBA00034010"/>
    </source>
</evidence>
<feature type="signal peptide" evidence="13">
    <location>
        <begin position="1"/>
        <end position="20"/>
    </location>
</feature>
<dbReference type="Gene3D" id="3.30.560.10">
    <property type="entry name" value="Glucose Oxidase, domain 3"/>
    <property type="match status" value="1"/>
</dbReference>
<dbReference type="InterPro" id="IPR036188">
    <property type="entry name" value="FAD/NAD-bd_sf"/>
</dbReference>
<evidence type="ECO:0000256" key="3">
    <source>
        <dbReference type="ARBA" id="ARBA00010790"/>
    </source>
</evidence>
<name>A0A8H5B253_9AGAR</name>
<evidence type="ECO:0000256" key="5">
    <source>
        <dbReference type="ARBA" id="ARBA00013177"/>
    </source>
</evidence>
<gene>
    <name evidence="15" type="ORF">D9619_011926</name>
</gene>
<dbReference type="GO" id="GO:0033718">
    <property type="term" value="F:pyranose dehydrogenase (acceptor) activity"/>
    <property type="evidence" value="ECO:0007669"/>
    <property type="project" value="UniProtKB-EC"/>
</dbReference>
<sequence>MVKIAFASFLLATLPIIVRAQTEAKTDANTYDYVVVGSGPGGGPLAARLAIAGYKVALIEAGDDRGDDPVVQIPAFQTSASEYPPIHWQFFASHYDDLATAQRDSKFTWQTPAGEYWVGSGAPNGSTPLGISYPRSGTLGGCATHNAVILITPHDSDWSGIASLTGDSTWHPTTMRQYWAKLERNGYMSTGTPTYGFSGWLDNTLTGFNLAVQDYKVFSFMQSTAQFFGQTLAPSLSASNLATIFRKTLNNQGSTRDLATGLYQLPMSINNATHIRSTHRAFLLATANAVTSSGAKKYKLDIKLNTFATKINFASTNAGPKAIGINYITGRSLYKASPDAATAVQTGSGSFYARKEVIVSGGTFNTPQLLKLSGIGPKSELQKFNIPVVLDAPAVGTNMQDRYEVGITQSAPADKFFQFYAGCTFARTADDPCLLQFYTNATDRGTYQTNLFQFMAVQKTSQAASTEADVITGGVPAEFWGYWPGYSNHVEGGGVTWTWLVLKAHSRNNAGTVTLRSANPLDMPKVDFKYWTVGGQADLQAVYEGVKNARSWTQNVTPLQPGAVFTETRPGPSIQTEAQIKQWIKDEAWGHHASCSVPIGPAGDKKSVLDSKFRVKGVQSLRVVDASVFPKIPSFYIISAVYMISEKAADSILADA</sequence>
<proteinExistence type="inferred from homology"/>
<evidence type="ECO:0000256" key="4">
    <source>
        <dbReference type="ARBA" id="ARBA00011245"/>
    </source>
</evidence>
<evidence type="ECO:0000256" key="8">
    <source>
        <dbReference type="ARBA" id="ARBA00033986"/>
    </source>
</evidence>
<dbReference type="SUPFAM" id="SSF51905">
    <property type="entry name" value="FAD/NAD(P)-binding domain"/>
    <property type="match status" value="1"/>
</dbReference>
<accession>A0A8H5B253</accession>
<dbReference type="Pfam" id="PF05199">
    <property type="entry name" value="GMC_oxred_C"/>
    <property type="match status" value="1"/>
</dbReference>
<evidence type="ECO:0000256" key="10">
    <source>
        <dbReference type="ARBA" id="ARBA00034029"/>
    </source>
</evidence>
<reference evidence="15 16" key="1">
    <citation type="journal article" date="2020" name="ISME J.">
        <title>Uncovering the hidden diversity of litter-decomposition mechanisms in mushroom-forming fungi.</title>
        <authorList>
            <person name="Floudas D."/>
            <person name="Bentzer J."/>
            <person name="Ahren D."/>
            <person name="Johansson T."/>
            <person name="Persson P."/>
            <person name="Tunlid A."/>
        </authorList>
    </citation>
    <scope>NUCLEOTIDE SEQUENCE [LARGE SCALE GENOMIC DNA]</scope>
    <source>
        <strain evidence="15 16">CBS 101986</strain>
    </source>
</reference>
<dbReference type="Gene3D" id="3.50.50.60">
    <property type="entry name" value="FAD/NAD(P)-binding domain"/>
    <property type="match status" value="1"/>
</dbReference>
<keyword evidence="13" id="KW-0732">Signal</keyword>